<sequence>MTGVPEGVVWLAERPRSFPMSISPVCGYGAVGFIEYPSATCLHTGGGSFGQAGATGSFGTAVYSGTTGTATYPGTTAYPGTTGTAIYSGTTGTTGAAVIKGRSGAWRPSAITCREAAVPMASAATVCCVTVAIAPC</sequence>
<accession>A0ABQ2RE45</accession>
<protein>
    <submittedName>
        <fullName evidence="1">Uncharacterized protein</fullName>
    </submittedName>
</protein>
<proteinExistence type="predicted"/>
<evidence type="ECO:0000313" key="1">
    <source>
        <dbReference type="EMBL" id="GGQ27370.1"/>
    </source>
</evidence>
<comment type="caution">
    <text evidence="1">The sequence shown here is derived from an EMBL/GenBank/DDBJ whole genome shotgun (WGS) entry which is preliminary data.</text>
</comment>
<evidence type="ECO:0000313" key="2">
    <source>
        <dbReference type="Proteomes" id="UP000611554"/>
    </source>
</evidence>
<reference evidence="2" key="1">
    <citation type="journal article" date="2019" name="Int. J. Syst. Evol. Microbiol.">
        <title>The Global Catalogue of Microorganisms (GCM) 10K type strain sequencing project: providing services to taxonomists for standard genome sequencing and annotation.</title>
        <authorList>
            <consortium name="The Broad Institute Genomics Platform"/>
            <consortium name="The Broad Institute Genome Sequencing Center for Infectious Disease"/>
            <person name="Wu L."/>
            <person name="Ma J."/>
        </authorList>
    </citation>
    <scope>NUCLEOTIDE SEQUENCE [LARGE SCALE GENOMIC DNA]</scope>
    <source>
        <strain evidence="2">JCM 3115</strain>
    </source>
</reference>
<organism evidence="1 2">
    <name type="scientific">Streptosporangium pseudovulgare</name>
    <dbReference type="NCBI Taxonomy" id="35765"/>
    <lineage>
        <taxon>Bacteria</taxon>
        <taxon>Bacillati</taxon>
        <taxon>Actinomycetota</taxon>
        <taxon>Actinomycetes</taxon>
        <taxon>Streptosporangiales</taxon>
        <taxon>Streptosporangiaceae</taxon>
        <taxon>Streptosporangium</taxon>
    </lineage>
</organism>
<name>A0ABQ2RE45_9ACTN</name>
<dbReference type="Proteomes" id="UP000611554">
    <property type="component" value="Unassembled WGS sequence"/>
</dbReference>
<gene>
    <name evidence="1" type="ORF">GCM10010140_66940</name>
</gene>
<dbReference type="EMBL" id="BMQJ01000023">
    <property type="protein sequence ID" value="GGQ27370.1"/>
    <property type="molecule type" value="Genomic_DNA"/>
</dbReference>
<keyword evidence="2" id="KW-1185">Reference proteome</keyword>